<proteinExistence type="predicted"/>
<dbReference type="GO" id="GO:0000976">
    <property type="term" value="F:transcription cis-regulatory region binding"/>
    <property type="evidence" value="ECO:0007669"/>
    <property type="project" value="TreeGrafter"/>
</dbReference>
<organism evidence="7 8">
    <name type="scientific">Novosphingobium arvoryzae</name>
    <dbReference type="NCBI Taxonomy" id="1256514"/>
    <lineage>
        <taxon>Bacteria</taxon>
        <taxon>Pseudomonadati</taxon>
        <taxon>Pseudomonadota</taxon>
        <taxon>Alphaproteobacteria</taxon>
        <taxon>Sphingomonadales</taxon>
        <taxon>Sphingomonadaceae</taxon>
        <taxon>Novosphingobium</taxon>
    </lineage>
</organism>
<keyword evidence="8" id="KW-1185">Reference proteome</keyword>
<evidence type="ECO:0000313" key="7">
    <source>
        <dbReference type="EMBL" id="GHA01279.1"/>
    </source>
</evidence>
<dbReference type="Gene3D" id="1.10.357.10">
    <property type="entry name" value="Tetracycline Repressor, domain 2"/>
    <property type="match status" value="1"/>
</dbReference>
<dbReference type="EMBL" id="BMZD01000005">
    <property type="protein sequence ID" value="GHA01279.1"/>
    <property type="molecule type" value="Genomic_DNA"/>
</dbReference>
<dbReference type="GO" id="GO:0003700">
    <property type="term" value="F:DNA-binding transcription factor activity"/>
    <property type="evidence" value="ECO:0007669"/>
    <property type="project" value="TreeGrafter"/>
</dbReference>
<dbReference type="Proteomes" id="UP000634139">
    <property type="component" value="Unassembled WGS sequence"/>
</dbReference>
<evidence type="ECO:0000256" key="4">
    <source>
        <dbReference type="PROSITE-ProRule" id="PRU00335"/>
    </source>
</evidence>
<gene>
    <name evidence="7" type="ORF">GCM10011617_22500</name>
</gene>
<dbReference type="InterPro" id="IPR036271">
    <property type="entry name" value="Tet_transcr_reg_TetR-rel_C_sf"/>
</dbReference>
<name>A0A918RLN9_9SPHN</name>
<evidence type="ECO:0000256" key="5">
    <source>
        <dbReference type="SAM" id="MobiDB-lite"/>
    </source>
</evidence>
<dbReference type="InterPro" id="IPR050109">
    <property type="entry name" value="HTH-type_TetR-like_transc_reg"/>
</dbReference>
<comment type="caution">
    <text evidence="7">The sequence shown here is derived from an EMBL/GenBank/DDBJ whole genome shotgun (WGS) entry which is preliminary data.</text>
</comment>
<dbReference type="PANTHER" id="PTHR30055:SF234">
    <property type="entry name" value="HTH-TYPE TRANSCRIPTIONAL REGULATOR BETI"/>
    <property type="match status" value="1"/>
</dbReference>
<dbReference type="PANTHER" id="PTHR30055">
    <property type="entry name" value="HTH-TYPE TRANSCRIPTIONAL REGULATOR RUTR"/>
    <property type="match status" value="1"/>
</dbReference>
<evidence type="ECO:0000256" key="3">
    <source>
        <dbReference type="ARBA" id="ARBA00023163"/>
    </source>
</evidence>
<dbReference type="SUPFAM" id="SSF46689">
    <property type="entry name" value="Homeodomain-like"/>
    <property type="match status" value="1"/>
</dbReference>
<sequence length="218" mass="23248">MTTPPPQRRPGRPAQGDAPALSEDACLDVALAAFAERGFEGASIREIARAAGISHGLLAMRFGSKQALWIAAVDHGMMRLNRRMIATTRALPAAASVADRMLAACIDFLESLAEFPAIIQVVNIEGTQPGERLDYIVQTFFRGQDWPFTALLAEGQAQGVFRDVHVTVPFTLLAHGAGALVALRPLMAAVSPRTGKEPDGLARTIEAAASLIVRGLLR</sequence>
<dbReference type="RefSeq" id="WP_189541566.1">
    <property type="nucleotide sequence ID" value="NZ_BMZD01000005.1"/>
</dbReference>
<keyword evidence="3" id="KW-0804">Transcription</keyword>
<evidence type="ECO:0000313" key="8">
    <source>
        <dbReference type="Proteomes" id="UP000634139"/>
    </source>
</evidence>
<dbReference type="InterPro" id="IPR009057">
    <property type="entry name" value="Homeodomain-like_sf"/>
</dbReference>
<feature type="region of interest" description="Disordered" evidence="5">
    <location>
        <begin position="1"/>
        <end position="20"/>
    </location>
</feature>
<dbReference type="Pfam" id="PF00440">
    <property type="entry name" value="TetR_N"/>
    <property type="match status" value="1"/>
</dbReference>
<dbReference type="AlphaFoldDB" id="A0A918RLN9"/>
<dbReference type="PROSITE" id="PS50977">
    <property type="entry name" value="HTH_TETR_2"/>
    <property type="match status" value="1"/>
</dbReference>
<dbReference type="PRINTS" id="PR00455">
    <property type="entry name" value="HTHTETR"/>
</dbReference>
<reference evidence="7" key="1">
    <citation type="journal article" date="2014" name="Int. J. Syst. Evol. Microbiol.">
        <title>Complete genome sequence of Corynebacterium casei LMG S-19264T (=DSM 44701T), isolated from a smear-ripened cheese.</title>
        <authorList>
            <consortium name="US DOE Joint Genome Institute (JGI-PGF)"/>
            <person name="Walter F."/>
            <person name="Albersmeier A."/>
            <person name="Kalinowski J."/>
            <person name="Ruckert C."/>
        </authorList>
    </citation>
    <scope>NUCLEOTIDE SEQUENCE</scope>
    <source>
        <strain evidence="7">KCTC 32422</strain>
    </source>
</reference>
<feature type="DNA-binding region" description="H-T-H motif" evidence="4">
    <location>
        <begin position="43"/>
        <end position="62"/>
    </location>
</feature>
<evidence type="ECO:0000259" key="6">
    <source>
        <dbReference type="PROSITE" id="PS50977"/>
    </source>
</evidence>
<protein>
    <recommendedName>
        <fullName evidence="6">HTH tetR-type domain-containing protein</fullName>
    </recommendedName>
</protein>
<evidence type="ECO:0000256" key="2">
    <source>
        <dbReference type="ARBA" id="ARBA00023125"/>
    </source>
</evidence>
<dbReference type="InterPro" id="IPR001647">
    <property type="entry name" value="HTH_TetR"/>
</dbReference>
<keyword evidence="2 4" id="KW-0238">DNA-binding</keyword>
<evidence type="ECO:0000256" key="1">
    <source>
        <dbReference type="ARBA" id="ARBA00023015"/>
    </source>
</evidence>
<reference evidence="7" key="2">
    <citation type="submission" date="2020-09" db="EMBL/GenBank/DDBJ databases">
        <authorList>
            <person name="Sun Q."/>
            <person name="Kim S."/>
        </authorList>
    </citation>
    <scope>NUCLEOTIDE SEQUENCE</scope>
    <source>
        <strain evidence="7">KCTC 32422</strain>
    </source>
</reference>
<keyword evidence="1" id="KW-0805">Transcription regulation</keyword>
<feature type="domain" description="HTH tetR-type" evidence="6">
    <location>
        <begin position="20"/>
        <end position="80"/>
    </location>
</feature>
<dbReference type="Gene3D" id="1.10.10.60">
    <property type="entry name" value="Homeodomain-like"/>
    <property type="match status" value="1"/>
</dbReference>
<dbReference type="SUPFAM" id="SSF48498">
    <property type="entry name" value="Tetracyclin repressor-like, C-terminal domain"/>
    <property type="match status" value="1"/>
</dbReference>
<accession>A0A918RLN9</accession>